<dbReference type="OrthoDB" id="311718at2"/>
<dbReference type="Pfam" id="PF13738">
    <property type="entry name" value="Pyr_redox_3"/>
    <property type="match status" value="1"/>
</dbReference>
<dbReference type="InterPro" id="IPR036188">
    <property type="entry name" value="FAD/NAD-bd_sf"/>
</dbReference>
<accession>A0A316FZ97</accession>
<keyword evidence="1" id="KW-0560">Oxidoreductase</keyword>
<comment type="caution">
    <text evidence="2">The sequence shown here is derived from an EMBL/GenBank/DDBJ whole genome shotgun (WGS) entry which is preliminary data.</text>
</comment>
<reference evidence="2 3" key="1">
    <citation type="submission" date="2018-05" db="EMBL/GenBank/DDBJ databases">
        <title>Genomic Encyclopedia of Type Strains, Phase IV (KMG-IV): sequencing the most valuable type-strain genomes for metagenomic binning, comparative biology and taxonomic classification.</title>
        <authorList>
            <person name="Goeker M."/>
        </authorList>
    </citation>
    <scope>NUCLEOTIDE SEQUENCE [LARGE SCALE GENOMIC DNA]</scope>
    <source>
        <strain evidence="2 3">DSM 25350</strain>
    </source>
</reference>
<dbReference type="GO" id="GO:0004497">
    <property type="term" value="F:monooxygenase activity"/>
    <property type="evidence" value="ECO:0007669"/>
    <property type="project" value="TreeGrafter"/>
</dbReference>
<dbReference type="PRINTS" id="PR00368">
    <property type="entry name" value="FADPNR"/>
</dbReference>
<evidence type="ECO:0000313" key="2">
    <source>
        <dbReference type="EMBL" id="PWK53868.1"/>
    </source>
</evidence>
<proteinExistence type="predicted"/>
<keyword evidence="3" id="KW-1185">Reference proteome</keyword>
<dbReference type="PANTHER" id="PTHR43539:SF78">
    <property type="entry name" value="FLAVIN-CONTAINING MONOOXYGENASE"/>
    <property type="match status" value="1"/>
</dbReference>
<protein>
    <submittedName>
        <fullName evidence="2">Pyridine nucleotide-disulfide oxidoreductase</fullName>
    </submittedName>
</protein>
<organism evidence="2 3">
    <name type="scientific">Pleionea mediterranea</name>
    <dbReference type="NCBI Taxonomy" id="523701"/>
    <lineage>
        <taxon>Bacteria</taxon>
        <taxon>Pseudomonadati</taxon>
        <taxon>Pseudomonadota</taxon>
        <taxon>Gammaproteobacteria</taxon>
        <taxon>Oceanospirillales</taxon>
        <taxon>Pleioneaceae</taxon>
        <taxon>Pleionea</taxon>
    </lineage>
</organism>
<evidence type="ECO:0000256" key="1">
    <source>
        <dbReference type="ARBA" id="ARBA00023002"/>
    </source>
</evidence>
<dbReference type="Gene3D" id="3.50.50.60">
    <property type="entry name" value="FAD/NAD(P)-binding domain"/>
    <property type="match status" value="1"/>
</dbReference>
<dbReference type="AlphaFoldDB" id="A0A316FZ97"/>
<dbReference type="InterPro" id="IPR050982">
    <property type="entry name" value="Auxin_biosynth/cation_transpt"/>
</dbReference>
<dbReference type="RefSeq" id="WP_109761929.1">
    <property type="nucleotide sequence ID" value="NZ_QGGU01000002.1"/>
</dbReference>
<dbReference type="SUPFAM" id="SSF51905">
    <property type="entry name" value="FAD/NAD(P)-binding domain"/>
    <property type="match status" value="1"/>
</dbReference>
<evidence type="ECO:0000313" key="3">
    <source>
        <dbReference type="Proteomes" id="UP000245790"/>
    </source>
</evidence>
<dbReference type="GO" id="GO:0050660">
    <property type="term" value="F:flavin adenine dinucleotide binding"/>
    <property type="evidence" value="ECO:0007669"/>
    <property type="project" value="TreeGrafter"/>
</dbReference>
<dbReference type="EMBL" id="QGGU01000002">
    <property type="protein sequence ID" value="PWK53868.1"/>
    <property type="molecule type" value="Genomic_DNA"/>
</dbReference>
<gene>
    <name evidence="2" type="ORF">C8D97_102258</name>
</gene>
<name>A0A316FZ97_9GAMM</name>
<sequence length="445" mass="48894">MSSQFPIIIIGAGPIGLAMAAHLTHHQQDFLVFEAGETVGTSLQQWSHIKMFSSWALNIDTIATELLKKNNWQEPNMSDFPTGQDMIDAYLKPLSEIPSIQNKIRYSHKVVQVSRFNQSKYQNRQSETPFEVTVTLPDGQAQIIYARGVVDASGTWQTPNPIGGNGYTAIGEGKNNNIVYGIPDVLSKDKKRYINNDTVVVGSGHSAINVILNLLKIHESNPAMRITWLYRANQTIQSEQGCRPSLLPERNNLNNSINQAVKLNKLRVLDSFYISEIINTDFGKTFIKGLRYNAVSKIECDQIIACTGSQPDLNFIKELQISMDHQYESPKGVANLINEAKKTGEAIPQPHGYTALQHPEPDFFIIGSKSHGRAPNFFLMSGFEQVRSIASYFSGDIKAAQEIKFSYPDDGICGSGCGDGGCCGTATEQSGQTSTASKSAVSCCS</sequence>
<dbReference type="Proteomes" id="UP000245790">
    <property type="component" value="Unassembled WGS sequence"/>
</dbReference>
<dbReference type="PANTHER" id="PTHR43539">
    <property type="entry name" value="FLAVIN-BINDING MONOOXYGENASE-LIKE PROTEIN (AFU_ORTHOLOGUE AFUA_4G09220)"/>
    <property type="match status" value="1"/>
</dbReference>